<evidence type="ECO:0000256" key="10">
    <source>
        <dbReference type="RuleBase" id="RU363097"/>
    </source>
</evidence>
<dbReference type="GO" id="GO:0016020">
    <property type="term" value="C:membrane"/>
    <property type="evidence" value="ECO:0007669"/>
    <property type="project" value="UniProtKB-SubCell"/>
</dbReference>
<dbReference type="KEGG" id="apln:108744906"/>
<keyword evidence="6 10" id="KW-1133">Transmembrane helix</keyword>
<evidence type="ECO:0000256" key="9">
    <source>
        <dbReference type="ARBA" id="ARBA00052530"/>
    </source>
</evidence>
<feature type="domain" description="Fatty acyl-CoA reductase C-terminal" evidence="11">
    <location>
        <begin position="394"/>
        <end position="485"/>
    </location>
</feature>
<dbReference type="GO" id="GO:0102965">
    <property type="term" value="F:alcohol-forming long-chain fatty acyl-CoA reductase activity"/>
    <property type="evidence" value="ECO:0007669"/>
    <property type="project" value="UniProtKB-EC"/>
</dbReference>
<comment type="similarity">
    <text evidence="2 10">Belongs to the fatty acyl-CoA reductase family.</text>
</comment>
<dbReference type="FunFam" id="3.40.50.720:FF:000143">
    <property type="entry name" value="Fatty acyl-CoA reductase"/>
    <property type="match status" value="1"/>
</dbReference>
<dbReference type="Pfam" id="PF03015">
    <property type="entry name" value="Sterile"/>
    <property type="match status" value="1"/>
</dbReference>
<dbReference type="InterPro" id="IPR013120">
    <property type="entry name" value="FAR_NAD-bd"/>
</dbReference>
<evidence type="ECO:0000256" key="4">
    <source>
        <dbReference type="ARBA" id="ARBA00022692"/>
    </source>
</evidence>
<gene>
    <name evidence="14" type="primary">LOC108744906</name>
</gene>
<dbReference type="Proteomes" id="UP000192223">
    <property type="component" value="Unplaced"/>
</dbReference>
<keyword evidence="10" id="KW-0560">Oxidoreductase</keyword>
<dbReference type="GO" id="GO:0035336">
    <property type="term" value="P:long-chain fatty-acyl-CoA metabolic process"/>
    <property type="evidence" value="ECO:0007669"/>
    <property type="project" value="TreeGrafter"/>
</dbReference>
<feature type="domain" description="Thioester reductase (TE)" evidence="12">
    <location>
        <begin position="36"/>
        <end position="304"/>
    </location>
</feature>
<dbReference type="GeneID" id="108744906"/>
<comment type="function">
    <text evidence="10">Catalyzes the reduction of fatty acyl-CoA to fatty alcohols.</text>
</comment>
<feature type="transmembrane region" description="Helical" evidence="10">
    <location>
        <begin position="502"/>
        <end position="526"/>
    </location>
</feature>
<dbReference type="AlphaFoldDB" id="A0A7F5RNH4"/>
<dbReference type="Pfam" id="PF07993">
    <property type="entry name" value="NAD_binding_4"/>
    <property type="match status" value="1"/>
</dbReference>
<keyword evidence="13" id="KW-1185">Reference proteome</keyword>
<keyword evidence="8 10" id="KW-0472">Membrane</keyword>
<dbReference type="Gene3D" id="3.40.50.720">
    <property type="entry name" value="NAD(P)-binding Rossmann-like Domain"/>
    <property type="match status" value="1"/>
</dbReference>
<dbReference type="GO" id="GO:0080019">
    <property type="term" value="F:alcohol-forming very long-chain fatty acyl-CoA reductase activity"/>
    <property type="evidence" value="ECO:0007669"/>
    <property type="project" value="InterPro"/>
</dbReference>
<comment type="catalytic activity">
    <reaction evidence="9 10">
        <text>a long-chain fatty acyl-CoA + 2 NADPH + 2 H(+) = a long-chain primary fatty alcohol + 2 NADP(+) + CoA</text>
        <dbReference type="Rhea" id="RHEA:52716"/>
        <dbReference type="ChEBI" id="CHEBI:15378"/>
        <dbReference type="ChEBI" id="CHEBI:57287"/>
        <dbReference type="ChEBI" id="CHEBI:57783"/>
        <dbReference type="ChEBI" id="CHEBI:58349"/>
        <dbReference type="ChEBI" id="CHEBI:77396"/>
        <dbReference type="ChEBI" id="CHEBI:83139"/>
        <dbReference type="EC" id="1.2.1.84"/>
    </reaction>
</comment>
<dbReference type="InterPro" id="IPR036291">
    <property type="entry name" value="NAD(P)-bd_dom_sf"/>
</dbReference>
<sequence>MTDEREGGDITAADMIPPLTEPSQIQQYFDGTTVFLTGATGFLGKLITEKLLRSCPDLKKCYIMIRQKKGKTAEQRLEEMFDGVLFDRLRRENSKAFDKVSMIYGDLVEPNLGLSEEDKQRILAEVNCIFHVAATVRFDEKIRVSTYINIRATRDLLRMAKDMKNLKSFIHVSTAYSHCPRKEIDEQFYEPPITADKLLNVVESLDDETLTAITPALLGQFPNTYVYTKAIAEDVVKKEGAGLPVAMIRPSIVLATSKEPVAGWIDNLYGATGIIVGAALGLIRTLHCDPEKLADMVPADNVINCAIAAAWDVGKRKCLNNNVESNFQENEVEENGVAVYNYVSSPEKPIRWKEWKRLGEKHGPAVPSPLLVWHYCFFLNSNYYIHWLCLILLQRIPAYIVDFLAYCVGKKPMLVKGYQKIEKFLNVISYFATRTWLFRNKNTRNLWTKLNEEDQKLFMFDMGRFEWDSYFYTYIRGGRVYLLKDPLDTIPQGRVKYYKLKLAHYTLVTVLALIFLKLILVLWNLIF</sequence>
<dbReference type="FunCoup" id="A0A7F5RNH4">
    <property type="interactions" value="57"/>
</dbReference>
<evidence type="ECO:0000256" key="8">
    <source>
        <dbReference type="ARBA" id="ARBA00023136"/>
    </source>
</evidence>
<accession>A0A7F5RNH4</accession>
<evidence type="ECO:0000256" key="5">
    <source>
        <dbReference type="ARBA" id="ARBA00022857"/>
    </source>
</evidence>
<evidence type="ECO:0000259" key="12">
    <source>
        <dbReference type="Pfam" id="PF07993"/>
    </source>
</evidence>
<dbReference type="CDD" id="cd09071">
    <property type="entry name" value="FAR_C"/>
    <property type="match status" value="1"/>
</dbReference>
<evidence type="ECO:0000256" key="2">
    <source>
        <dbReference type="ARBA" id="ARBA00005928"/>
    </source>
</evidence>
<evidence type="ECO:0000256" key="7">
    <source>
        <dbReference type="ARBA" id="ARBA00023098"/>
    </source>
</evidence>
<dbReference type="InterPro" id="IPR033640">
    <property type="entry name" value="FAR_C"/>
</dbReference>
<evidence type="ECO:0000256" key="1">
    <source>
        <dbReference type="ARBA" id="ARBA00004141"/>
    </source>
</evidence>
<protein>
    <recommendedName>
        <fullName evidence="10">Fatty acyl-CoA reductase</fullName>
        <ecNumber evidence="10">1.2.1.84</ecNumber>
    </recommendedName>
</protein>
<dbReference type="PANTHER" id="PTHR11011:SF60">
    <property type="entry name" value="FATTY ACYL-COA REDUCTASE-RELATED"/>
    <property type="match status" value="1"/>
</dbReference>
<organism evidence="13 14">
    <name type="scientific">Agrilus planipennis</name>
    <name type="common">Emerald ash borer</name>
    <name type="synonym">Agrilus marcopoli</name>
    <dbReference type="NCBI Taxonomy" id="224129"/>
    <lineage>
        <taxon>Eukaryota</taxon>
        <taxon>Metazoa</taxon>
        <taxon>Ecdysozoa</taxon>
        <taxon>Arthropoda</taxon>
        <taxon>Hexapoda</taxon>
        <taxon>Insecta</taxon>
        <taxon>Pterygota</taxon>
        <taxon>Neoptera</taxon>
        <taxon>Endopterygota</taxon>
        <taxon>Coleoptera</taxon>
        <taxon>Polyphaga</taxon>
        <taxon>Elateriformia</taxon>
        <taxon>Buprestoidea</taxon>
        <taxon>Buprestidae</taxon>
        <taxon>Agrilinae</taxon>
        <taxon>Agrilus</taxon>
    </lineage>
</organism>
<comment type="subcellular location">
    <subcellularLocation>
        <location evidence="1">Membrane</location>
        <topology evidence="1">Multi-pass membrane protein</topology>
    </subcellularLocation>
</comment>
<keyword evidence="7 10" id="KW-0443">Lipid metabolism</keyword>
<evidence type="ECO:0000313" key="14">
    <source>
        <dbReference type="RefSeq" id="XP_025837573.1"/>
    </source>
</evidence>
<reference evidence="14" key="1">
    <citation type="submission" date="2025-08" db="UniProtKB">
        <authorList>
            <consortium name="RefSeq"/>
        </authorList>
    </citation>
    <scope>IDENTIFICATION</scope>
    <source>
        <tissue evidence="14">Entire body</tissue>
    </source>
</reference>
<evidence type="ECO:0000313" key="13">
    <source>
        <dbReference type="Proteomes" id="UP000192223"/>
    </source>
</evidence>
<dbReference type="OrthoDB" id="429813at2759"/>
<dbReference type="CDD" id="cd05236">
    <property type="entry name" value="FAR-N_SDR_e"/>
    <property type="match status" value="1"/>
</dbReference>
<proteinExistence type="inferred from homology"/>
<dbReference type="GO" id="GO:0005777">
    <property type="term" value="C:peroxisome"/>
    <property type="evidence" value="ECO:0007669"/>
    <property type="project" value="TreeGrafter"/>
</dbReference>
<evidence type="ECO:0000259" key="11">
    <source>
        <dbReference type="Pfam" id="PF03015"/>
    </source>
</evidence>
<dbReference type="InParanoid" id="A0A7F5RNH4"/>
<name>A0A7F5RNH4_AGRPL</name>
<dbReference type="EC" id="1.2.1.84" evidence="10"/>
<keyword evidence="5 10" id="KW-0521">NADP</keyword>
<keyword evidence="3 10" id="KW-0444">Lipid biosynthesis</keyword>
<keyword evidence="4 10" id="KW-0812">Transmembrane</keyword>
<evidence type="ECO:0000256" key="6">
    <source>
        <dbReference type="ARBA" id="ARBA00022989"/>
    </source>
</evidence>
<dbReference type="PANTHER" id="PTHR11011">
    <property type="entry name" value="MALE STERILITY PROTEIN 2-RELATED"/>
    <property type="match status" value="1"/>
</dbReference>
<dbReference type="RefSeq" id="XP_025837573.1">
    <property type="nucleotide sequence ID" value="XM_025981788.1"/>
</dbReference>
<dbReference type="SUPFAM" id="SSF51735">
    <property type="entry name" value="NAD(P)-binding Rossmann-fold domains"/>
    <property type="match status" value="1"/>
</dbReference>
<dbReference type="InterPro" id="IPR026055">
    <property type="entry name" value="FAR"/>
</dbReference>
<evidence type="ECO:0000256" key="3">
    <source>
        <dbReference type="ARBA" id="ARBA00022516"/>
    </source>
</evidence>